<feature type="chain" id="PRO_5046984250" evidence="1">
    <location>
        <begin position="33"/>
        <end position="217"/>
    </location>
</feature>
<proteinExistence type="predicted"/>
<comment type="caution">
    <text evidence="2">The sequence shown here is derived from an EMBL/GenBank/DDBJ whole genome shotgun (WGS) entry which is preliminary data.</text>
</comment>
<dbReference type="EMBL" id="JAYGHG010000007">
    <property type="protein sequence ID" value="MEA5581108.1"/>
    <property type="molecule type" value="Genomic_DNA"/>
</dbReference>
<dbReference type="Proteomes" id="UP001302120">
    <property type="component" value="Unassembled WGS sequence"/>
</dbReference>
<feature type="signal peptide" evidence="1">
    <location>
        <begin position="1"/>
        <end position="32"/>
    </location>
</feature>
<evidence type="ECO:0000256" key="1">
    <source>
        <dbReference type="SAM" id="SignalP"/>
    </source>
</evidence>
<reference evidence="2 3" key="1">
    <citation type="submission" date="2023-12" db="EMBL/GenBank/DDBJ databases">
        <title>Baltic Sea Cyanobacteria.</title>
        <authorList>
            <person name="Delbaje E."/>
            <person name="Fewer D.P."/>
            <person name="Shishido T.K."/>
        </authorList>
    </citation>
    <scope>NUCLEOTIDE SEQUENCE [LARGE SCALE GENOMIC DNA]</scope>
    <source>
        <strain evidence="2 3">UHCC-0300</strain>
    </source>
</reference>
<evidence type="ECO:0000313" key="2">
    <source>
        <dbReference type="EMBL" id="MEA5581108.1"/>
    </source>
</evidence>
<protein>
    <submittedName>
        <fullName evidence="2">Uncharacterized protein</fullName>
    </submittedName>
</protein>
<dbReference type="RefSeq" id="WP_323195441.1">
    <property type="nucleotide sequence ID" value="NZ_JAYGHG010000007.1"/>
</dbReference>
<keyword evidence="1" id="KW-0732">Signal</keyword>
<keyword evidence="3" id="KW-1185">Reference proteome</keyword>
<accession>A0ABU5UC55</accession>
<organism evidence="2 3">
    <name type="scientific">Nodularia harveyana UHCC-0300</name>
    <dbReference type="NCBI Taxonomy" id="2974287"/>
    <lineage>
        <taxon>Bacteria</taxon>
        <taxon>Bacillati</taxon>
        <taxon>Cyanobacteriota</taxon>
        <taxon>Cyanophyceae</taxon>
        <taxon>Nostocales</taxon>
        <taxon>Nodulariaceae</taxon>
        <taxon>Nodularia</taxon>
    </lineage>
</organism>
<sequence length="217" mass="24322">MYSHVSGKFTSFEIIPLFLGSCLALMPQTSLAQTLPNVQPAVEFNQYTQNFQRYLVYVDSGNSQTLQQVRLIVPDAYIRQYQGRTIIQSGIFGEIINAQNLARQLQSYGINNARIVNFSDGQEVSSVNSGQSSTSNFPVQTQGSAYYAVIPADSINVPLIADKIRLSSGYSDLILERQRPRGPHVAVGPFTKYSVAVEWDKYLRKLGYRNSRVYYGK</sequence>
<gene>
    <name evidence="2" type="ORF">VB620_07120</name>
</gene>
<evidence type="ECO:0000313" key="3">
    <source>
        <dbReference type="Proteomes" id="UP001302120"/>
    </source>
</evidence>
<name>A0ABU5UC55_9CYAN</name>